<dbReference type="EMBL" id="AFRQ01000139">
    <property type="protein sequence ID" value="EGP42737.1"/>
    <property type="molecule type" value="Genomic_DNA"/>
</dbReference>
<dbReference type="AlphaFoldDB" id="F7TAF2"/>
<dbReference type="InterPro" id="IPR000305">
    <property type="entry name" value="GIY-YIG_endonuc"/>
</dbReference>
<proteinExistence type="predicted"/>
<reference evidence="2 3" key="1">
    <citation type="submission" date="2011-06" db="EMBL/GenBank/DDBJ databases">
        <authorList>
            <person name="Bador J."/>
            <person name="Amoureux L."/>
            <person name="Neuwirth C."/>
        </authorList>
    </citation>
    <scope>NUCLEOTIDE SEQUENCE [LARGE SCALE GENOMIC DNA]</scope>
    <source>
        <strain evidence="2 3">AXX-A</strain>
    </source>
</reference>
<comment type="caution">
    <text evidence="2">The sequence shown here is derived from an EMBL/GenBank/DDBJ whole genome shotgun (WGS) entry which is preliminary data.</text>
</comment>
<gene>
    <name evidence="2" type="ORF">AXXA_29760</name>
</gene>
<dbReference type="InterPro" id="IPR035901">
    <property type="entry name" value="GIY-YIG_endonuc_sf"/>
</dbReference>
<evidence type="ECO:0000313" key="3">
    <source>
        <dbReference type="Proteomes" id="UP000004853"/>
    </source>
</evidence>
<evidence type="ECO:0000313" key="2">
    <source>
        <dbReference type="EMBL" id="EGP42737.1"/>
    </source>
</evidence>
<evidence type="ECO:0000259" key="1">
    <source>
        <dbReference type="Pfam" id="PF01541"/>
    </source>
</evidence>
<dbReference type="Gene3D" id="3.40.1440.10">
    <property type="entry name" value="GIY-YIG endonuclease"/>
    <property type="match status" value="1"/>
</dbReference>
<name>F7TAF2_9BURK</name>
<feature type="domain" description="GIY-YIG" evidence="1">
    <location>
        <begin position="87"/>
        <end position="117"/>
    </location>
</feature>
<dbReference type="RefSeq" id="WP_006395962.1">
    <property type="nucleotide sequence ID" value="NZ_GL982453.1"/>
</dbReference>
<dbReference type="Pfam" id="PF01541">
    <property type="entry name" value="GIY-YIG"/>
    <property type="match status" value="1"/>
</dbReference>
<sequence>MASIQQTSNGWRAQLKIAGVRESACFEQKFEAETWAHRREAELKSLKRAVASARRISATKHKFLGAGELYSEQQIVETSTPIPDTSGVYFLIKDEAVVYVGKSTNVHRRIQDHLKQKCFDRINVIECPEAHLLRLEAHYIRSFQPILNVAGLSGVGELEVALHLASQPL</sequence>
<accession>F7TAF2</accession>
<dbReference type="Proteomes" id="UP000004853">
    <property type="component" value="Unassembled WGS sequence"/>
</dbReference>
<protein>
    <recommendedName>
        <fullName evidence="1">GIY-YIG domain-containing protein</fullName>
    </recommendedName>
</protein>
<organism evidence="2 3">
    <name type="scientific">Achromobacter insuavis AXX-A</name>
    <dbReference type="NCBI Taxonomy" id="1003200"/>
    <lineage>
        <taxon>Bacteria</taxon>
        <taxon>Pseudomonadati</taxon>
        <taxon>Pseudomonadota</taxon>
        <taxon>Betaproteobacteria</taxon>
        <taxon>Burkholderiales</taxon>
        <taxon>Alcaligenaceae</taxon>
        <taxon>Achromobacter</taxon>
    </lineage>
</organism>
<dbReference type="SUPFAM" id="SSF82771">
    <property type="entry name" value="GIY-YIG endonuclease"/>
    <property type="match status" value="1"/>
</dbReference>
<dbReference type="HOGENOM" id="CLU_1575056_0_0_4"/>
<dbReference type="OrthoDB" id="662444at2"/>